<sequence>MGSPAFSRCLGLRRMANSGMKATQTPPTVVVPVRSYHRGEGHVAAVDPGQSKVSQLHLALAGD</sequence>
<dbReference type="EMBL" id="SRLO01000047">
    <property type="protein sequence ID" value="TNN81308.1"/>
    <property type="molecule type" value="Genomic_DNA"/>
</dbReference>
<protein>
    <submittedName>
        <fullName evidence="1">Uncharacterized protein</fullName>
    </submittedName>
</protein>
<comment type="caution">
    <text evidence="1">The sequence shown here is derived from an EMBL/GenBank/DDBJ whole genome shotgun (WGS) entry which is preliminary data.</text>
</comment>
<accession>A0A4Z2IUR8</accession>
<organism evidence="1 2">
    <name type="scientific">Liparis tanakae</name>
    <name type="common">Tanaka's snailfish</name>
    <dbReference type="NCBI Taxonomy" id="230148"/>
    <lineage>
        <taxon>Eukaryota</taxon>
        <taxon>Metazoa</taxon>
        <taxon>Chordata</taxon>
        <taxon>Craniata</taxon>
        <taxon>Vertebrata</taxon>
        <taxon>Euteleostomi</taxon>
        <taxon>Actinopterygii</taxon>
        <taxon>Neopterygii</taxon>
        <taxon>Teleostei</taxon>
        <taxon>Neoteleostei</taxon>
        <taxon>Acanthomorphata</taxon>
        <taxon>Eupercaria</taxon>
        <taxon>Perciformes</taxon>
        <taxon>Cottioidei</taxon>
        <taxon>Cottales</taxon>
        <taxon>Liparidae</taxon>
        <taxon>Liparis</taxon>
    </lineage>
</organism>
<keyword evidence="2" id="KW-1185">Reference proteome</keyword>
<reference evidence="1 2" key="1">
    <citation type="submission" date="2019-03" db="EMBL/GenBank/DDBJ databases">
        <title>First draft genome of Liparis tanakae, snailfish: a comprehensive survey of snailfish specific genes.</title>
        <authorList>
            <person name="Kim W."/>
            <person name="Song I."/>
            <person name="Jeong J.-H."/>
            <person name="Kim D."/>
            <person name="Kim S."/>
            <person name="Ryu S."/>
            <person name="Song J.Y."/>
            <person name="Lee S.K."/>
        </authorList>
    </citation>
    <scope>NUCLEOTIDE SEQUENCE [LARGE SCALE GENOMIC DNA]</scope>
    <source>
        <tissue evidence="1">Muscle</tissue>
    </source>
</reference>
<name>A0A4Z2IUR8_9TELE</name>
<dbReference type="AlphaFoldDB" id="A0A4Z2IUR8"/>
<dbReference type="Proteomes" id="UP000314294">
    <property type="component" value="Unassembled WGS sequence"/>
</dbReference>
<gene>
    <name evidence="1" type="ORF">EYF80_008368</name>
</gene>
<evidence type="ECO:0000313" key="1">
    <source>
        <dbReference type="EMBL" id="TNN81308.1"/>
    </source>
</evidence>
<proteinExistence type="predicted"/>
<evidence type="ECO:0000313" key="2">
    <source>
        <dbReference type="Proteomes" id="UP000314294"/>
    </source>
</evidence>